<evidence type="ECO:0000256" key="1">
    <source>
        <dbReference type="ARBA" id="ARBA00004651"/>
    </source>
</evidence>
<keyword evidence="6" id="KW-0807">Transducer</keyword>
<evidence type="ECO:0000256" key="2">
    <source>
        <dbReference type="ARBA" id="ARBA00022475"/>
    </source>
</evidence>
<proteinExistence type="predicted"/>
<keyword evidence="4" id="KW-0552">Olfaction</keyword>
<keyword evidence="3" id="KW-0812">Transmembrane</keyword>
<reference evidence="9 10" key="1">
    <citation type="journal article" date="2018" name="Mol. Genet. Genomics">
        <title>The red deer Cervus elaphus genome CerEla1.0: sequencing, annotating, genes, and chromosomes.</title>
        <authorList>
            <person name="Bana N.A."/>
            <person name="Nyiri A."/>
            <person name="Nagy J."/>
            <person name="Frank K."/>
            <person name="Nagy T."/>
            <person name="Steger V."/>
            <person name="Schiller M."/>
            <person name="Lakatos P."/>
            <person name="Sugar L."/>
            <person name="Horn P."/>
            <person name="Barta E."/>
            <person name="Orosz L."/>
        </authorList>
    </citation>
    <scope>NUCLEOTIDE SEQUENCE [LARGE SCALE GENOMIC DNA]</scope>
    <source>
        <strain evidence="9">Hungarian</strain>
    </source>
</reference>
<dbReference type="SUPFAM" id="SSF81321">
    <property type="entry name" value="Family A G protein-coupled receptor-like"/>
    <property type="match status" value="1"/>
</dbReference>
<keyword evidence="6" id="KW-0297">G-protein coupled receptor</keyword>
<evidence type="ECO:0000256" key="5">
    <source>
        <dbReference type="ARBA" id="ARBA00022989"/>
    </source>
</evidence>
<sequence length="149" mass="17113">MKRWTKEKSPPKVLEGQAAHYHRDRGLERRYLHFRAQPLDSEVLGLLRPQCGEDRTGKTREDAEVVGQGFCSLEEAYPEQQALDVLPGERRYWIWLLSSVKTKIGALASSEVAILTVMSYDRYVAICQPLQYETIMDPCACRHAVKVEF</sequence>
<evidence type="ECO:0000256" key="3">
    <source>
        <dbReference type="ARBA" id="ARBA00022692"/>
    </source>
</evidence>
<dbReference type="GO" id="GO:0005886">
    <property type="term" value="C:plasma membrane"/>
    <property type="evidence" value="ECO:0007669"/>
    <property type="project" value="UniProtKB-SubCell"/>
</dbReference>
<dbReference type="AlphaFoldDB" id="A0A212D5A0"/>
<evidence type="ECO:0000256" key="7">
    <source>
        <dbReference type="ARBA" id="ARBA00023136"/>
    </source>
</evidence>
<accession>A0A212D5A0</accession>
<dbReference type="PROSITE" id="PS00237">
    <property type="entry name" value="G_PROTEIN_RECEP_F1_1"/>
    <property type="match status" value="1"/>
</dbReference>
<organism evidence="9 10">
    <name type="scientific">Cervus elaphus hippelaphus</name>
    <name type="common">European red deer</name>
    <dbReference type="NCBI Taxonomy" id="46360"/>
    <lineage>
        <taxon>Eukaryota</taxon>
        <taxon>Metazoa</taxon>
        <taxon>Chordata</taxon>
        <taxon>Craniata</taxon>
        <taxon>Vertebrata</taxon>
        <taxon>Euteleostomi</taxon>
        <taxon>Mammalia</taxon>
        <taxon>Eutheria</taxon>
        <taxon>Laurasiatheria</taxon>
        <taxon>Artiodactyla</taxon>
        <taxon>Ruminantia</taxon>
        <taxon>Pecora</taxon>
        <taxon>Cervidae</taxon>
        <taxon>Cervinae</taxon>
        <taxon>Cervus</taxon>
    </lineage>
</organism>
<evidence type="ECO:0000256" key="6">
    <source>
        <dbReference type="ARBA" id="ARBA00023040"/>
    </source>
</evidence>
<dbReference type="InterPro" id="IPR000276">
    <property type="entry name" value="GPCR_Rhodpsn"/>
</dbReference>
<comment type="caution">
    <text evidence="9">The sequence shown here is derived from an EMBL/GenBank/DDBJ whole genome shotgun (WGS) entry which is preliminary data.</text>
</comment>
<dbReference type="Gene3D" id="1.20.1070.10">
    <property type="entry name" value="Rhodopsin 7-helix transmembrane proteins"/>
    <property type="match status" value="1"/>
</dbReference>
<evidence type="ECO:0000256" key="4">
    <source>
        <dbReference type="ARBA" id="ARBA00022725"/>
    </source>
</evidence>
<dbReference type="InterPro" id="IPR050516">
    <property type="entry name" value="Olfactory_GPCR"/>
</dbReference>
<evidence type="ECO:0000313" key="10">
    <source>
        <dbReference type="Proteomes" id="UP000242450"/>
    </source>
</evidence>
<dbReference type="GO" id="GO:0004930">
    <property type="term" value="F:G protein-coupled receptor activity"/>
    <property type="evidence" value="ECO:0007669"/>
    <property type="project" value="UniProtKB-KW"/>
</dbReference>
<dbReference type="EMBL" id="MKHE01000007">
    <property type="protein sequence ID" value="OWK13420.1"/>
    <property type="molecule type" value="Genomic_DNA"/>
</dbReference>
<dbReference type="Proteomes" id="UP000242450">
    <property type="component" value="Chromosome 7"/>
</dbReference>
<dbReference type="OrthoDB" id="9830543at2759"/>
<dbReference type="GO" id="GO:0007608">
    <property type="term" value="P:sensory perception of smell"/>
    <property type="evidence" value="ECO:0007669"/>
    <property type="project" value="UniProtKB-KW"/>
</dbReference>
<keyword evidence="10" id="KW-1185">Reference proteome</keyword>
<dbReference type="Pfam" id="PF00001">
    <property type="entry name" value="7tm_1"/>
    <property type="match status" value="1"/>
</dbReference>
<dbReference type="PANTHER" id="PTHR26452">
    <property type="entry name" value="OLFACTORY RECEPTOR"/>
    <property type="match status" value="1"/>
</dbReference>
<keyword evidence="2" id="KW-1003">Cell membrane</keyword>
<evidence type="ECO:0000313" key="9">
    <source>
        <dbReference type="EMBL" id="OWK13420.1"/>
    </source>
</evidence>
<evidence type="ECO:0000256" key="8">
    <source>
        <dbReference type="ARBA" id="ARBA00023170"/>
    </source>
</evidence>
<keyword evidence="5" id="KW-1133">Transmembrane helix</keyword>
<comment type="subcellular location">
    <subcellularLocation>
        <location evidence="1">Cell membrane</location>
        <topology evidence="1">Multi-pass membrane protein</topology>
    </subcellularLocation>
</comment>
<keyword evidence="8" id="KW-0675">Receptor</keyword>
<keyword evidence="4" id="KW-0716">Sensory transduction</keyword>
<protein>
    <recommendedName>
        <fullName evidence="11">G-protein coupled receptors family 1 profile domain-containing protein</fullName>
    </recommendedName>
</protein>
<evidence type="ECO:0008006" key="11">
    <source>
        <dbReference type="Google" id="ProtNLM"/>
    </source>
</evidence>
<name>A0A212D5A0_CEREH</name>
<keyword evidence="7" id="KW-0472">Membrane</keyword>
<gene>
    <name evidence="9" type="ORF">Celaphus_00014508</name>
</gene>